<dbReference type="SUPFAM" id="SSF51215">
    <property type="entry name" value="Regulatory protein AraC"/>
    <property type="match status" value="1"/>
</dbReference>
<keyword evidence="6" id="KW-1185">Reference proteome</keyword>
<keyword evidence="2 5" id="KW-0238">DNA-binding</keyword>
<dbReference type="PANTHER" id="PTHR43280:SF2">
    <property type="entry name" value="HTH-TYPE TRANSCRIPTIONAL REGULATOR EXSA"/>
    <property type="match status" value="1"/>
</dbReference>
<dbReference type="EMBL" id="UHJJ01000006">
    <property type="protein sequence ID" value="SUQ14443.1"/>
    <property type="molecule type" value="Genomic_DNA"/>
</dbReference>
<keyword evidence="3" id="KW-0804">Transcription</keyword>
<evidence type="ECO:0000256" key="2">
    <source>
        <dbReference type="ARBA" id="ARBA00023125"/>
    </source>
</evidence>
<dbReference type="GO" id="GO:0043565">
    <property type="term" value="F:sequence-specific DNA binding"/>
    <property type="evidence" value="ECO:0007669"/>
    <property type="project" value="InterPro"/>
</dbReference>
<dbReference type="PROSITE" id="PS00041">
    <property type="entry name" value="HTH_ARAC_FAMILY_1"/>
    <property type="match status" value="1"/>
</dbReference>
<dbReference type="Gene3D" id="2.60.120.280">
    <property type="entry name" value="Regulatory protein AraC"/>
    <property type="match status" value="1"/>
</dbReference>
<evidence type="ECO:0000256" key="3">
    <source>
        <dbReference type="ARBA" id="ARBA00023163"/>
    </source>
</evidence>
<feature type="domain" description="HTH araC/xylS-type" evidence="4">
    <location>
        <begin position="190"/>
        <end position="288"/>
    </location>
</feature>
<dbReference type="InterPro" id="IPR009057">
    <property type="entry name" value="Homeodomain-like_sf"/>
</dbReference>
<evidence type="ECO:0000259" key="4">
    <source>
        <dbReference type="PROSITE" id="PS01124"/>
    </source>
</evidence>
<dbReference type="Pfam" id="PF12833">
    <property type="entry name" value="HTH_18"/>
    <property type="match status" value="1"/>
</dbReference>
<dbReference type="GO" id="GO:0003700">
    <property type="term" value="F:DNA-binding transcription factor activity"/>
    <property type="evidence" value="ECO:0007669"/>
    <property type="project" value="InterPro"/>
</dbReference>
<evidence type="ECO:0000256" key="1">
    <source>
        <dbReference type="ARBA" id="ARBA00023015"/>
    </source>
</evidence>
<dbReference type="PANTHER" id="PTHR43280">
    <property type="entry name" value="ARAC-FAMILY TRANSCRIPTIONAL REGULATOR"/>
    <property type="match status" value="1"/>
</dbReference>
<dbReference type="InterPro" id="IPR037923">
    <property type="entry name" value="HTH-like"/>
</dbReference>
<dbReference type="CDD" id="cd06986">
    <property type="entry name" value="cupin_MmsR-like_N"/>
    <property type="match status" value="1"/>
</dbReference>
<keyword evidence="1" id="KW-0805">Transcription regulation</keyword>
<dbReference type="SUPFAM" id="SSF46689">
    <property type="entry name" value="Homeodomain-like"/>
    <property type="match status" value="1"/>
</dbReference>
<dbReference type="Gene3D" id="1.10.10.60">
    <property type="entry name" value="Homeodomain-like"/>
    <property type="match status" value="2"/>
</dbReference>
<sequence>MKQQTLLERGFHTWSEDSIRMIITSGRTAKATYFYTQEIGYFKTFYPYFSERQNLDSFLIIYTVSGKGHLQYEGHDYTLTKGQCFFIHCEQHHLYHTDEEEDWEILWIHFNGNSALGYYKEFTRNEFRILNCRDSSFMERTLWRIIRLYKKRDLTTELVTSNLINSILTELLLQTATNSADTFLIPDYVKEISREINKNFKSELSLSHFEELTHRSRYHISKEFKRYMGLTINEYLIVTRISYAKELLKYSDLSIHEIAFETGINHVTHFINLFKTREGITPLAYRKSWRDKI</sequence>
<organism evidence="5 6">
    <name type="scientific">Faecalicatena contorta</name>
    <dbReference type="NCBI Taxonomy" id="39482"/>
    <lineage>
        <taxon>Bacteria</taxon>
        <taxon>Bacillati</taxon>
        <taxon>Bacillota</taxon>
        <taxon>Clostridia</taxon>
        <taxon>Lachnospirales</taxon>
        <taxon>Lachnospiraceae</taxon>
        <taxon>Faecalicatena</taxon>
    </lineage>
</organism>
<dbReference type="Proteomes" id="UP000254051">
    <property type="component" value="Unassembled WGS sequence"/>
</dbReference>
<name>A0A315ZW16_9FIRM</name>
<dbReference type="InterPro" id="IPR018060">
    <property type="entry name" value="HTH_AraC"/>
</dbReference>
<dbReference type="InterPro" id="IPR003313">
    <property type="entry name" value="AraC-bd"/>
</dbReference>
<proteinExistence type="predicted"/>
<gene>
    <name evidence="5" type="ORF">SAMN05216529_106135</name>
</gene>
<dbReference type="Pfam" id="PF02311">
    <property type="entry name" value="AraC_binding"/>
    <property type="match status" value="1"/>
</dbReference>
<evidence type="ECO:0000313" key="5">
    <source>
        <dbReference type="EMBL" id="SUQ14443.1"/>
    </source>
</evidence>
<dbReference type="PROSITE" id="PS01124">
    <property type="entry name" value="HTH_ARAC_FAMILY_2"/>
    <property type="match status" value="1"/>
</dbReference>
<dbReference type="AlphaFoldDB" id="A0A315ZW16"/>
<evidence type="ECO:0000313" key="6">
    <source>
        <dbReference type="Proteomes" id="UP000254051"/>
    </source>
</evidence>
<reference evidence="6" key="1">
    <citation type="submission" date="2017-07" db="EMBL/GenBank/DDBJ databases">
        <authorList>
            <person name="Varghese N."/>
            <person name="Submissions S."/>
        </authorList>
    </citation>
    <scope>NUCLEOTIDE SEQUENCE [LARGE SCALE GENOMIC DNA]</scope>
    <source>
        <strain evidence="6">NLAE-zl-C134</strain>
    </source>
</reference>
<accession>A0A315ZW16</accession>
<dbReference type="RefSeq" id="WP_109711324.1">
    <property type="nucleotide sequence ID" value="NZ_QGDS01000006.1"/>
</dbReference>
<protein>
    <submittedName>
        <fullName evidence="5">AraC-type DNA-binding protein</fullName>
    </submittedName>
</protein>
<dbReference type="OrthoDB" id="9813413at2"/>
<dbReference type="SMART" id="SM00342">
    <property type="entry name" value="HTH_ARAC"/>
    <property type="match status" value="1"/>
</dbReference>
<dbReference type="InterPro" id="IPR018062">
    <property type="entry name" value="HTH_AraC-typ_CS"/>
</dbReference>